<dbReference type="PANTHER" id="PTHR11717:SF7">
    <property type="entry name" value="LOW MOLECULAR WEIGHT PHOSPHOTYROSINE PROTEIN PHOSPHATASE"/>
    <property type="match status" value="1"/>
</dbReference>
<dbReference type="InterPro" id="IPR023485">
    <property type="entry name" value="Ptyr_pPase"/>
</dbReference>
<keyword evidence="6" id="KW-0732">Signal</keyword>
<dbReference type="GO" id="GO:0004725">
    <property type="term" value="F:protein tyrosine phosphatase activity"/>
    <property type="evidence" value="ECO:0007669"/>
    <property type="project" value="UniProtKB-EC"/>
</dbReference>
<dbReference type="SMART" id="SM00226">
    <property type="entry name" value="LMWPc"/>
    <property type="match status" value="1"/>
</dbReference>
<dbReference type="InterPro" id="IPR050438">
    <property type="entry name" value="LMW_PTPase"/>
</dbReference>
<evidence type="ECO:0000256" key="1">
    <source>
        <dbReference type="ARBA" id="ARBA00011063"/>
    </source>
</evidence>
<dbReference type="RefSeq" id="WP_006282272.1">
    <property type="nucleotide sequence ID" value="NZ_BPTR01000001.1"/>
</dbReference>
<dbReference type="InterPro" id="IPR036196">
    <property type="entry name" value="Ptyr_pPase_sf"/>
</dbReference>
<evidence type="ECO:0000256" key="4">
    <source>
        <dbReference type="ARBA" id="ARBA00022912"/>
    </source>
</evidence>
<accession>A0AA37HU91</accession>
<dbReference type="AlphaFoldDB" id="A0AA37HU91"/>
<dbReference type="Proteomes" id="UP000887043">
    <property type="component" value="Unassembled WGS sequence"/>
</dbReference>
<feature type="chain" id="PRO_5041259870" description="protein-tyrosine-phosphatase" evidence="6">
    <location>
        <begin position="25"/>
        <end position="162"/>
    </location>
</feature>
<comment type="caution">
    <text evidence="8">The sequence shown here is derived from an EMBL/GenBank/DDBJ whole genome shotgun (WGS) entry which is preliminary data.</text>
</comment>
<reference evidence="8" key="1">
    <citation type="submission" date="2021-08" db="EMBL/GenBank/DDBJ databases">
        <title>Prevotella lacticifex sp. nov., isolated from rumen of cow.</title>
        <authorList>
            <person name="Shinkai T."/>
            <person name="Ikeyama N."/>
            <person name="Kumagai M."/>
            <person name="Ohmori H."/>
            <person name="Sakamoto M."/>
            <person name="Ohkuma M."/>
            <person name="Mitsumori M."/>
        </authorList>
    </citation>
    <scope>NUCLEOTIDE SEQUENCE</scope>
    <source>
        <strain evidence="8">DSM 11371</strain>
    </source>
</reference>
<sequence length="162" mass="18425">MKKGKITVLFICLGNICRSPAANAVLQKMVDDAGLTDRFLIDSAAVGPWHIGDLPDKRMRQAGAQRGWDISHIARQFDASSDFDRFDYIVVMDEENYKNITRQAHHEKERNQVIRMADYFEHHPTYSTVPDPYYGGMADFELALDLIEDGCQGLLKQLFTGK</sequence>
<dbReference type="SUPFAM" id="SSF52788">
    <property type="entry name" value="Phosphotyrosine protein phosphatases I"/>
    <property type="match status" value="1"/>
</dbReference>
<evidence type="ECO:0000256" key="2">
    <source>
        <dbReference type="ARBA" id="ARBA00013064"/>
    </source>
</evidence>
<keyword evidence="4" id="KW-0904">Protein phosphatase</keyword>
<feature type="active site" evidence="5">
    <location>
        <position position="18"/>
    </location>
</feature>
<dbReference type="Pfam" id="PF01451">
    <property type="entry name" value="LMWPc"/>
    <property type="match status" value="1"/>
</dbReference>
<name>A0AA37HU91_SEGBR</name>
<evidence type="ECO:0000313" key="8">
    <source>
        <dbReference type="EMBL" id="GJG26495.1"/>
    </source>
</evidence>
<gene>
    <name evidence="8" type="ORF">PRRU23_01950</name>
</gene>
<keyword evidence="3" id="KW-0378">Hydrolase</keyword>
<organism evidence="8 9">
    <name type="scientific">Segatella bryantii</name>
    <name type="common">Prevotella bryantii</name>
    <dbReference type="NCBI Taxonomy" id="77095"/>
    <lineage>
        <taxon>Bacteria</taxon>
        <taxon>Pseudomonadati</taxon>
        <taxon>Bacteroidota</taxon>
        <taxon>Bacteroidia</taxon>
        <taxon>Bacteroidales</taxon>
        <taxon>Prevotellaceae</taxon>
        <taxon>Segatella</taxon>
    </lineage>
</organism>
<evidence type="ECO:0000256" key="3">
    <source>
        <dbReference type="ARBA" id="ARBA00022801"/>
    </source>
</evidence>
<dbReference type="Gene3D" id="3.40.50.2300">
    <property type="match status" value="1"/>
</dbReference>
<evidence type="ECO:0000256" key="5">
    <source>
        <dbReference type="PIRSR" id="PIRSR617867-1"/>
    </source>
</evidence>
<evidence type="ECO:0000313" key="9">
    <source>
        <dbReference type="Proteomes" id="UP000887043"/>
    </source>
</evidence>
<comment type="similarity">
    <text evidence="1">Belongs to the low molecular weight phosphotyrosine protein phosphatase family.</text>
</comment>
<dbReference type="PANTHER" id="PTHR11717">
    <property type="entry name" value="LOW MOLECULAR WEIGHT PROTEIN TYROSINE PHOSPHATASE"/>
    <property type="match status" value="1"/>
</dbReference>
<feature type="signal peptide" evidence="6">
    <location>
        <begin position="1"/>
        <end position="24"/>
    </location>
</feature>
<dbReference type="EC" id="3.1.3.48" evidence="2"/>
<feature type="domain" description="Phosphotyrosine protein phosphatase I" evidence="7">
    <location>
        <begin position="6"/>
        <end position="157"/>
    </location>
</feature>
<dbReference type="CDD" id="cd16343">
    <property type="entry name" value="LMWPTP"/>
    <property type="match status" value="1"/>
</dbReference>
<dbReference type="PRINTS" id="PR00719">
    <property type="entry name" value="LMWPTPASE"/>
</dbReference>
<dbReference type="InterPro" id="IPR017867">
    <property type="entry name" value="Tyr_phospatase_low_mol_wt"/>
</dbReference>
<protein>
    <recommendedName>
        <fullName evidence="2">protein-tyrosine-phosphatase</fullName>
        <ecNumber evidence="2">3.1.3.48</ecNumber>
    </recommendedName>
</protein>
<evidence type="ECO:0000256" key="6">
    <source>
        <dbReference type="SAM" id="SignalP"/>
    </source>
</evidence>
<evidence type="ECO:0000259" key="7">
    <source>
        <dbReference type="SMART" id="SM00226"/>
    </source>
</evidence>
<feature type="active site" description="Proton donor" evidence="5">
    <location>
        <position position="131"/>
    </location>
</feature>
<feature type="active site" description="Nucleophile" evidence="5">
    <location>
        <position position="12"/>
    </location>
</feature>
<proteinExistence type="inferred from homology"/>
<dbReference type="EMBL" id="BPTR01000001">
    <property type="protein sequence ID" value="GJG26495.1"/>
    <property type="molecule type" value="Genomic_DNA"/>
</dbReference>